<dbReference type="SUPFAM" id="SSF50447">
    <property type="entry name" value="Translation proteins"/>
    <property type="match status" value="1"/>
</dbReference>
<dbReference type="PANTHER" id="PTHR33692:SF1">
    <property type="entry name" value="RIBOSOME MATURATION FACTOR RIMM"/>
    <property type="match status" value="1"/>
</dbReference>
<dbReference type="GO" id="GO:0005737">
    <property type="term" value="C:cytoplasm"/>
    <property type="evidence" value="ECO:0007669"/>
    <property type="project" value="UniProtKB-SubCell"/>
</dbReference>
<dbReference type="PANTHER" id="PTHR33692">
    <property type="entry name" value="RIBOSOME MATURATION FACTOR RIMM"/>
    <property type="match status" value="1"/>
</dbReference>
<dbReference type="InterPro" id="IPR011033">
    <property type="entry name" value="PRC_barrel-like_sf"/>
</dbReference>
<evidence type="ECO:0000259" key="7">
    <source>
        <dbReference type="Pfam" id="PF24986"/>
    </source>
</evidence>
<feature type="domain" description="Ribosome maturation factor RimM PRC barrel" evidence="7">
    <location>
        <begin position="96"/>
        <end position="172"/>
    </location>
</feature>
<dbReference type="InterPro" id="IPR056792">
    <property type="entry name" value="PRC_RimM"/>
</dbReference>
<proteinExistence type="inferred from homology"/>
<keyword evidence="1 5" id="KW-0963">Cytoplasm</keyword>
<keyword evidence="4 5" id="KW-0143">Chaperone</keyword>
<keyword evidence="3 5" id="KW-0698">rRNA processing</keyword>
<evidence type="ECO:0000256" key="5">
    <source>
        <dbReference type="HAMAP-Rule" id="MF_00014"/>
    </source>
</evidence>
<accession>A0A4R2L7B0</accession>
<comment type="caution">
    <text evidence="8">The sequence shown here is derived from an EMBL/GenBank/DDBJ whole genome shotgun (WGS) entry which is preliminary data.</text>
</comment>
<evidence type="ECO:0000313" key="8">
    <source>
        <dbReference type="EMBL" id="TCO78558.1"/>
    </source>
</evidence>
<evidence type="ECO:0000259" key="6">
    <source>
        <dbReference type="Pfam" id="PF01782"/>
    </source>
</evidence>
<dbReference type="InterPro" id="IPR036976">
    <property type="entry name" value="RimM_N_sf"/>
</dbReference>
<dbReference type="GO" id="GO:0043022">
    <property type="term" value="F:ribosome binding"/>
    <property type="evidence" value="ECO:0007669"/>
    <property type="project" value="InterPro"/>
</dbReference>
<evidence type="ECO:0000313" key="9">
    <source>
        <dbReference type="Proteomes" id="UP000294980"/>
    </source>
</evidence>
<dbReference type="HAMAP" id="MF_00014">
    <property type="entry name" value="Ribosome_mat_RimM"/>
    <property type="match status" value="1"/>
</dbReference>
<dbReference type="Pfam" id="PF24986">
    <property type="entry name" value="PRC_RimM"/>
    <property type="match status" value="1"/>
</dbReference>
<evidence type="ECO:0000256" key="2">
    <source>
        <dbReference type="ARBA" id="ARBA00022517"/>
    </source>
</evidence>
<keyword evidence="9" id="KW-1185">Reference proteome</keyword>
<organism evidence="8 9">
    <name type="scientific">Chromatocurvus halotolerans</name>
    <dbReference type="NCBI Taxonomy" id="1132028"/>
    <lineage>
        <taxon>Bacteria</taxon>
        <taxon>Pseudomonadati</taxon>
        <taxon>Pseudomonadota</taxon>
        <taxon>Gammaproteobacteria</taxon>
        <taxon>Cellvibrionales</taxon>
        <taxon>Halieaceae</taxon>
        <taxon>Chromatocurvus</taxon>
    </lineage>
</organism>
<dbReference type="InterPro" id="IPR002676">
    <property type="entry name" value="RimM_N"/>
</dbReference>
<evidence type="ECO:0000256" key="4">
    <source>
        <dbReference type="ARBA" id="ARBA00023186"/>
    </source>
</evidence>
<dbReference type="Gene3D" id="2.40.30.60">
    <property type="entry name" value="RimM"/>
    <property type="match status" value="1"/>
</dbReference>
<evidence type="ECO:0000256" key="1">
    <source>
        <dbReference type="ARBA" id="ARBA00022490"/>
    </source>
</evidence>
<gene>
    <name evidence="5" type="primary">rimM</name>
    <name evidence="8" type="ORF">EV688_101375</name>
</gene>
<dbReference type="EMBL" id="SLWX01000001">
    <property type="protein sequence ID" value="TCO78558.1"/>
    <property type="molecule type" value="Genomic_DNA"/>
</dbReference>
<name>A0A4R2L7B0_9GAMM</name>
<dbReference type="GO" id="GO:0042274">
    <property type="term" value="P:ribosomal small subunit biogenesis"/>
    <property type="evidence" value="ECO:0007669"/>
    <property type="project" value="UniProtKB-UniRule"/>
</dbReference>
<dbReference type="Proteomes" id="UP000294980">
    <property type="component" value="Unassembled WGS sequence"/>
</dbReference>
<comment type="subunit">
    <text evidence="5">Binds ribosomal protein uS19.</text>
</comment>
<reference evidence="8 9" key="1">
    <citation type="submission" date="2019-03" db="EMBL/GenBank/DDBJ databases">
        <title>Genomic Encyclopedia of Type Strains, Phase IV (KMG-IV): sequencing the most valuable type-strain genomes for metagenomic binning, comparative biology and taxonomic classification.</title>
        <authorList>
            <person name="Goeker M."/>
        </authorList>
    </citation>
    <scope>NUCLEOTIDE SEQUENCE [LARGE SCALE GENOMIC DNA]</scope>
    <source>
        <strain evidence="8 9">DSM 23344</strain>
    </source>
</reference>
<comment type="function">
    <text evidence="5">An accessory protein needed during the final step in the assembly of 30S ribosomal subunit, possibly for assembly of the head region. Essential for efficient processing of 16S rRNA. May be needed both before and after RbfA during the maturation of 16S rRNA. It has affinity for free ribosomal 30S subunits but not for 70S ribosomes.</text>
</comment>
<comment type="subcellular location">
    <subcellularLocation>
        <location evidence="5">Cytoplasm</location>
    </subcellularLocation>
</comment>
<dbReference type="GO" id="GO:0006364">
    <property type="term" value="P:rRNA processing"/>
    <property type="evidence" value="ECO:0007669"/>
    <property type="project" value="UniProtKB-UniRule"/>
</dbReference>
<comment type="similarity">
    <text evidence="5">Belongs to the RimM family.</text>
</comment>
<evidence type="ECO:0000256" key="3">
    <source>
        <dbReference type="ARBA" id="ARBA00022552"/>
    </source>
</evidence>
<dbReference type="InterPro" id="IPR011961">
    <property type="entry name" value="RimM"/>
</dbReference>
<keyword evidence="2 5" id="KW-0690">Ribosome biogenesis</keyword>
<dbReference type="SUPFAM" id="SSF50346">
    <property type="entry name" value="PRC-barrel domain"/>
    <property type="match status" value="1"/>
</dbReference>
<dbReference type="InterPro" id="IPR009000">
    <property type="entry name" value="Transl_B-barrel_sf"/>
</dbReference>
<dbReference type="NCBIfam" id="TIGR02273">
    <property type="entry name" value="16S_RimM"/>
    <property type="match status" value="1"/>
</dbReference>
<dbReference type="AlphaFoldDB" id="A0A4R2L7B0"/>
<dbReference type="Gene3D" id="2.30.30.240">
    <property type="entry name" value="PRC-barrel domain"/>
    <property type="match status" value="1"/>
</dbReference>
<comment type="domain">
    <text evidence="5">The PRC barrel domain binds ribosomal protein uS19.</text>
</comment>
<protein>
    <recommendedName>
        <fullName evidence="5">Ribosome maturation factor RimM</fullName>
    </recommendedName>
</protein>
<dbReference type="OrthoDB" id="9783509at2"/>
<dbReference type="Pfam" id="PF01782">
    <property type="entry name" value="RimM"/>
    <property type="match status" value="1"/>
</dbReference>
<feature type="domain" description="RimM N-terminal" evidence="6">
    <location>
        <begin position="4"/>
        <end position="84"/>
    </location>
</feature>
<dbReference type="GO" id="GO:0005840">
    <property type="term" value="C:ribosome"/>
    <property type="evidence" value="ECO:0007669"/>
    <property type="project" value="InterPro"/>
</dbReference>
<sequence>MLAAGRITGCYGVKGWVKVHPFTEEAVDLLHYPAWWLQTRDGIRPVVLDQGRVSGKGLVVHLAGVDNRDRAEELRGQTLLVQRDELPELGDDDYYWHQLENLEVWCRDADNGSNEEVLLGRIHHLIETGANDVLVVQPCEGSIDERERLIPYLPESVVRQVELEAGRMSVDWFIDE</sequence>